<dbReference type="AlphaFoldDB" id="A0A3S5AWV5"/>
<accession>A0A3S5AWV5</accession>
<proteinExistence type="predicted"/>
<evidence type="ECO:0008006" key="4">
    <source>
        <dbReference type="Google" id="ProtNLM"/>
    </source>
</evidence>
<evidence type="ECO:0000313" key="3">
    <source>
        <dbReference type="Proteomes" id="UP000784294"/>
    </source>
</evidence>
<protein>
    <recommendedName>
        <fullName evidence="4">Enoyl reductase (ER) domain-containing protein</fullName>
    </recommendedName>
</protein>
<sequence>MECLRKRALEFKVQVREKELLLSLDAAFARIFGRSRCYQTDIPKVTYYLAENAVQLCLCVIMILVGLKLKSHVFRCEFSYLQVSDPVVCLTETSAWSERLVIRVPKPEPEPEPNVKSPEPESTDGANPVPDGSSTNEPPNQPTSGEVANIPPSTPTTPVCATAHMTAQPGLLLPWPQADQSGHGLTPSQAAGMAFAYLPAYLMIHRVANLRPGDVVLVYSAGGGVASFFYAGTRIALHLGQDPVLIV</sequence>
<dbReference type="SUPFAM" id="SSF51735">
    <property type="entry name" value="NAD(P)-binding Rossmann-fold domains"/>
    <property type="match status" value="1"/>
</dbReference>
<evidence type="ECO:0000256" key="1">
    <source>
        <dbReference type="SAM" id="MobiDB-lite"/>
    </source>
</evidence>
<dbReference type="Proteomes" id="UP000784294">
    <property type="component" value="Unassembled WGS sequence"/>
</dbReference>
<keyword evidence="3" id="KW-1185">Reference proteome</keyword>
<dbReference type="InterPro" id="IPR036291">
    <property type="entry name" value="NAD(P)-bd_dom_sf"/>
</dbReference>
<feature type="compositionally biased region" description="Polar residues" evidence="1">
    <location>
        <begin position="132"/>
        <end position="146"/>
    </location>
</feature>
<feature type="region of interest" description="Disordered" evidence="1">
    <location>
        <begin position="104"/>
        <end position="160"/>
    </location>
</feature>
<dbReference type="OrthoDB" id="203908at2759"/>
<dbReference type="Gene3D" id="3.90.180.10">
    <property type="entry name" value="Medium-chain alcohol dehydrogenases, catalytic domain"/>
    <property type="match status" value="1"/>
</dbReference>
<dbReference type="EMBL" id="CAAALY010262241">
    <property type="protein sequence ID" value="VEL39707.1"/>
    <property type="molecule type" value="Genomic_DNA"/>
</dbReference>
<comment type="caution">
    <text evidence="2">The sequence shown here is derived from an EMBL/GenBank/DDBJ whole genome shotgun (WGS) entry which is preliminary data.</text>
</comment>
<gene>
    <name evidence="2" type="ORF">PXEA_LOCUS33147</name>
</gene>
<evidence type="ECO:0000313" key="2">
    <source>
        <dbReference type="EMBL" id="VEL39707.1"/>
    </source>
</evidence>
<organism evidence="2 3">
    <name type="scientific">Protopolystoma xenopodis</name>
    <dbReference type="NCBI Taxonomy" id="117903"/>
    <lineage>
        <taxon>Eukaryota</taxon>
        <taxon>Metazoa</taxon>
        <taxon>Spiralia</taxon>
        <taxon>Lophotrochozoa</taxon>
        <taxon>Platyhelminthes</taxon>
        <taxon>Monogenea</taxon>
        <taxon>Polyopisthocotylea</taxon>
        <taxon>Polystomatidea</taxon>
        <taxon>Polystomatidae</taxon>
        <taxon>Protopolystoma</taxon>
    </lineage>
</organism>
<reference evidence="2" key="1">
    <citation type="submission" date="2018-11" db="EMBL/GenBank/DDBJ databases">
        <authorList>
            <consortium name="Pathogen Informatics"/>
        </authorList>
    </citation>
    <scope>NUCLEOTIDE SEQUENCE</scope>
</reference>
<name>A0A3S5AWV5_9PLAT</name>